<dbReference type="AlphaFoldDB" id="A0A1G4K9X8"/>
<dbReference type="GO" id="GO:0031981">
    <property type="term" value="C:nuclear lumen"/>
    <property type="evidence" value="ECO:0007669"/>
    <property type="project" value="UniProtKB-ARBA"/>
</dbReference>
<dbReference type="STRING" id="1230905.A0A1G4K9X8"/>
<evidence type="ECO:0000256" key="1">
    <source>
        <dbReference type="ARBA" id="ARBA00004123"/>
    </source>
</evidence>
<dbReference type="EMBL" id="LT598469">
    <property type="protein sequence ID" value="SCV00934.1"/>
    <property type="molecule type" value="Genomic_DNA"/>
</dbReference>
<gene>
    <name evidence="4" type="ORF">LAMI_0G08240G</name>
</gene>
<dbReference type="Gene3D" id="2.40.50.140">
    <property type="entry name" value="Nucleic acid-binding proteins"/>
    <property type="match status" value="1"/>
</dbReference>
<evidence type="ECO:0000313" key="4">
    <source>
        <dbReference type="EMBL" id="SCV00934.1"/>
    </source>
</evidence>
<dbReference type="GO" id="GO:0003677">
    <property type="term" value="F:DNA binding"/>
    <property type="evidence" value="ECO:0007669"/>
    <property type="project" value="InterPro"/>
</dbReference>
<evidence type="ECO:0000256" key="3">
    <source>
        <dbReference type="ARBA" id="ARBA00023242"/>
    </source>
</evidence>
<evidence type="ECO:0000256" key="2">
    <source>
        <dbReference type="ARBA" id="ARBA00009761"/>
    </source>
</evidence>
<dbReference type="InterPro" id="IPR012340">
    <property type="entry name" value="NA-bd_OB-fold"/>
</dbReference>
<keyword evidence="3" id="KW-0539">Nucleus</keyword>
<dbReference type="GO" id="GO:0006310">
    <property type="term" value="P:DNA recombination"/>
    <property type="evidence" value="ECO:0007669"/>
    <property type="project" value="InterPro"/>
</dbReference>
<dbReference type="GO" id="GO:0006260">
    <property type="term" value="P:DNA replication"/>
    <property type="evidence" value="ECO:0007669"/>
    <property type="project" value="InterPro"/>
</dbReference>
<dbReference type="Proteomes" id="UP000191024">
    <property type="component" value="Chromosome G"/>
</dbReference>
<sequence>MRMSSVRERRVINQRRVKEPSELRMSSQTPRVDPQQISQLNFPVFRLIGQVTSQPQQDQIIIASPTTGGEMVALTNVRTSNNSNYDIQGWYEFVCRTNDSGDAGFLVLDSVKCLLPQGEEMSVNGVVALQQLSGKFPELY</sequence>
<dbReference type="InterPro" id="IPR013970">
    <property type="entry name" value="Rfa2"/>
</dbReference>
<evidence type="ECO:0000313" key="5">
    <source>
        <dbReference type="Proteomes" id="UP000191024"/>
    </source>
</evidence>
<dbReference type="OrthoDB" id="4040097at2759"/>
<accession>A0A1G4K9X8</accession>
<dbReference type="GO" id="GO:0006281">
    <property type="term" value="P:DNA repair"/>
    <property type="evidence" value="ECO:0007669"/>
    <property type="project" value="InterPro"/>
</dbReference>
<name>A0A1G4K9X8_9SACH</name>
<comment type="similarity">
    <text evidence="2">Belongs to the replication factor A protein 3 family.</text>
</comment>
<organism evidence="4 5">
    <name type="scientific">Lachancea mirantina</name>
    <dbReference type="NCBI Taxonomy" id="1230905"/>
    <lineage>
        <taxon>Eukaryota</taxon>
        <taxon>Fungi</taxon>
        <taxon>Dikarya</taxon>
        <taxon>Ascomycota</taxon>
        <taxon>Saccharomycotina</taxon>
        <taxon>Saccharomycetes</taxon>
        <taxon>Saccharomycetales</taxon>
        <taxon>Saccharomycetaceae</taxon>
        <taxon>Lachancea</taxon>
    </lineage>
</organism>
<dbReference type="Pfam" id="PF08661">
    <property type="entry name" value="Rep_fac-A_3"/>
    <property type="match status" value="1"/>
</dbReference>
<protein>
    <submittedName>
        <fullName evidence="4">LAMI_0G08240g1_1</fullName>
    </submittedName>
</protein>
<reference evidence="4 5" key="1">
    <citation type="submission" date="2016-03" db="EMBL/GenBank/DDBJ databases">
        <authorList>
            <person name="Devillers H."/>
        </authorList>
    </citation>
    <scope>NUCLEOTIDE SEQUENCE [LARGE SCALE GENOMIC DNA]</scope>
    <source>
        <strain evidence="4">CBS 11717</strain>
    </source>
</reference>
<proteinExistence type="inferred from homology"/>
<keyword evidence="5" id="KW-1185">Reference proteome</keyword>
<comment type="subcellular location">
    <subcellularLocation>
        <location evidence="1">Nucleus</location>
    </subcellularLocation>
</comment>